<evidence type="ECO:0000313" key="8">
    <source>
        <dbReference type="Proteomes" id="UP000254575"/>
    </source>
</evidence>
<evidence type="ECO:0000259" key="6">
    <source>
        <dbReference type="Pfam" id="PF01343"/>
    </source>
</evidence>
<evidence type="ECO:0000313" key="7">
    <source>
        <dbReference type="EMBL" id="SUO98527.1"/>
    </source>
</evidence>
<evidence type="ECO:0000256" key="5">
    <source>
        <dbReference type="SAM" id="Phobius"/>
    </source>
</evidence>
<dbReference type="OrthoDB" id="9764363at2"/>
<reference evidence="7 8" key="1">
    <citation type="submission" date="2018-06" db="EMBL/GenBank/DDBJ databases">
        <authorList>
            <consortium name="Pathogen Informatics"/>
            <person name="Doyle S."/>
        </authorList>
    </citation>
    <scope>NUCLEOTIDE SEQUENCE [LARGE SCALE GENOMIC DNA]</scope>
    <source>
        <strain evidence="7 8">NCTC10717</strain>
    </source>
</reference>
<dbReference type="Proteomes" id="UP000254575">
    <property type="component" value="Unassembled WGS sequence"/>
</dbReference>
<dbReference type="SUPFAM" id="SSF52096">
    <property type="entry name" value="ClpP/crotonase"/>
    <property type="match status" value="1"/>
</dbReference>
<dbReference type="EC" id="3.4.21.-" evidence="7"/>
<sequence length="314" mass="34404">MTLDEERALAAVAHEAIKEMRARRRWKIAFRIVMILLVLLYVAAIATRGFKRETLPKGDFVAMVRVNGVISADDYANAEDVNQALGKAFAAKGVKAVFVDINSPGGSPVQSGKIYREIMRLKQEHKVPTYAFINDMGASGAYYVAAAADKIYADPSSVVGSIGVISQGMGYGDLLDKLGLQNRTYKAGEHKDFLNGAKPEDPQELAHMQGLLDNLHQQFITAVKTGRGERLQDNPDLFSGLFWSGEQALALGLVDALDDMTVVLKSEFKNAEVVDYTAARSMWEEVLRHTAMQSKASLRQIGGVGEQVEAILRK</sequence>
<keyword evidence="4" id="KW-0720">Serine protease</keyword>
<evidence type="ECO:0000256" key="4">
    <source>
        <dbReference type="ARBA" id="ARBA00022825"/>
    </source>
</evidence>
<dbReference type="InterPro" id="IPR029045">
    <property type="entry name" value="ClpP/crotonase-like_dom_sf"/>
</dbReference>
<dbReference type="Gene3D" id="6.20.330.10">
    <property type="match status" value="1"/>
</dbReference>
<keyword evidence="5" id="KW-1133">Transmembrane helix</keyword>
<dbReference type="AlphaFoldDB" id="A0A380N3Y2"/>
<proteinExistence type="inferred from homology"/>
<keyword evidence="5" id="KW-0812">Transmembrane</keyword>
<dbReference type="GO" id="GO:0006508">
    <property type="term" value="P:proteolysis"/>
    <property type="evidence" value="ECO:0007669"/>
    <property type="project" value="UniProtKB-KW"/>
</dbReference>
<evidence type="ECO:0000256" key="1">
    <source>
        <dbReference type="ARBA" id="ARBA00008683"/>
    </source>
</evidence>
<dbReference type="Pfam" id="PF01343">
    <property type="entry name" value="Peptidase_S49"/>
    <property type="match status" value="1"/>
</dbReference>
<dbReference type="GO" id="GO:0008236">
    <property type="term" value="F:serine-type peptidase activity"/>
    <property type="evidence" value="ECO:0007669"/>
    <property type="project" value="UniProtKB-KW"/>
</dbReference>
<dbReference type="EMBL" id="UHIA01000004">
    <property type="protein sequence ID" value="SUO98527.1"/>
    <property type="molecule type" value="Genomic_DNA"/>
</dbReference>
<dbReference type="InterPro" id="IPR004635">
    <property type="entry name" value="Pept_S49_SppA"/>
</dbReference>
<evidence type="ECO:0000256" key="3">
    <source>
        <dbReference type="ARBA" id="ARBA00022801"/>
    </source>
</evidence>
<feature type="transmembrane region" description="Helical" evidence="5">
    <location>
        <begin position="28"/>
        <end position="46"/>
    </location>
</feature>
<dbReference type="Gene3D" id="3.90.226.10">
    <property type="entry name" value="2-enoyl-CoA Hydratase, Chain A, domain 1"/>
    <property type="match status" value="1"/>
</dbReference>
<dbReference type="CDD" id="cd07023">
    <property type="entry name" value="S49_Sppa_N_C"/>
    <property type="match status" value="1"/>
</dbReference>
<dbReference type="RefSeq" id="WP_115219344.1">
    <property type="nucleotide sequence ID" value="NZ_UHIA01000004.1"/>
</dbReference>
<name>A0A380N3Y2_9GAMM</name>
<dbReference type="NCBIfam" id="TIGR00706">
    <property type="entry name" value="SppA_dom"/>
    <property type="match status" value="1"/>
</dbReference>
<keyword evidence="5" id="KW-0472">Membrane</keyword>
<dbReference type="InterPro" id="IPR047272">
    <property type="entry name" value="S49_SppA_C"/>
</dbReference>
<keyword evidence="2 7" id="KW-0645">Protease</keyword>
<dbReference type="PANTHER" id="PTHR42987:SF8">
    <property type="entry name" value="PROTEINASE"/>
    <property type="match status" value="1"/>
</dbReference>
<accession>A0A380N3Y2</accession>
<dbReference type="PANTHER" id="PTHR42987">
    <property type="entry name" value="PEPTIDASE S49"/>
    <property type="match status" value="1"/>
</dbReference>
<gene>
    <name evidence="7" type="primary">sohB_2</name>
    <name evidence="7" type="ORF">NCTC10717_02279</name>
</gene>
<keyword evidence="3 7" id="KW-0378">Hydrolase</keyword>
<organism evidence="7 8">
    <name type="scientific">Suttonella indologenes</name>
    <dbReference type="NCBI Taxonomy" id="13276"/>
    <lineage>
        <taxon>Bacteria</taxon>
        <taxon>Pseudomonadati</taxon>
        <taxon>Pseudomonadota</taxon>
        <taxon>Gammaproteobacteria</taxon>
        <taxon>Cardiobacteriales</taxon>
        <taxon>Cardiobacteriaceae</taxon>
        <taxon>Suttonella</taxon>
    </lineage>
</organism>
<comment type="similarity">
    <text evidence="1">Belongs to the peptidase S49 family.</text>
</comment>
<evidence type="ECO:0000256" key="2">
    <source>
        <dbReference type="ARBA" id="ARBA00022670"/>
    </source>
</evidence>
<protein>
    <submittedName>
        <fullName evidence="7">Probable protease sohB</fullName>
        <ecNumber evidence="7">3.4.21.-</ecNumber>
    </submittedName>
</protein>
<dbReference type="InterPro" id="IPR002142">
    <property type="entry name" value="Peptidase_S49"/>
</dbReference>
<feature type="domain" description="Peptidase S49" evidence="6">
    <location>
        <begin position="123"/>
        <end position="271"/>
    </location>
</feature>
<keyword evidence="8" id="KW-1185">Reference proteome</keyword>